<dbReference type="InterPro" id="IPR011006">
    <property type="entry name" value="CheY-like_superfamily"/>
</dbReference>
<dbReference type="SUPFAM" id="SSF52172">
    <property type="entry name" value="CheY-like"/>
    <property type="match status" value="1"/>
</dbReference>
<proteinExistence type="predicted"/>
<dbReference type="SUPFAM" id="SSF55781">
    <property type="entry name" value="GAF domain-like"/>
    <property type="match status" value="1"/>
</dbReference>
<keyword evidence="7" id="KW-1185">Reference proteome</keyword>
<gene>
    <name evidence="6" type="ORF">Q2100_23360</name>
</gene>
<evidence type="ECO:0000259" key="5">
    <source>
        <dbReference type="PROSITE" id="PS50921"/>
    </source>
</evidence>
<keyword evidence="3" id="KW-0805">Transcription regulation</keyword>
<evidence type="ECO:0000313" key="6">
    <source>
        <dbReference type="EMBL" id="MDO3638697.1"/>
    </source>
</evidence>
<dbReference type="InterPro" id="IPR036388">
    <property type="entry name" value="WH-like_DNA-bd_sf"/>
</dbReference>
<organism evidence="6 7">
    <name type="scientific">Mycolicibacterium arseniciresistens</name>
    <dbReference type="NCBI Taxonomy" id="3062257"/>
    <lineage>
        <taxon>Bacteria</taxon>
        <taxon>Bacillati</taxon>
        <taxon>Actinomycetota</taxon>
        <taxon>Actinomycetes</taxon>
        <taxon>Mycobacteriales</taxon>
        <taxon>Mycobacteriaceae</taxon>
        <taxon>Mycolicibacterium</taxon>
    </lineage>
</organism>
<dbReference type="PROSITE" id="PS50921">
    <property type="entry name" value="ANTAR"/>
    <property type="match status" value="1"/>
</dbReference>
<dbReference type="Gene3D" id="1.10.10.10">
    <property type="entry name" value="Winged helix-like DNA-binding domain superfamily/Winged helix DNA-binding domain"/>
    <property type="match status" value="1"/>
</dbReference>
<evidence type="ECO:0000256" key="2">
    <source>
        <dbReference type="ARBA" id="ARBA00022777"/>
    </source>
</evidence>
<dbReference type="Pfam" id="PF03861">
    <property type="entry name" value="ANTAR"/>
    <property type="match status" value="1"/>
</dbReference>
<sequence>MSAESLDSISQQLAEATRDLGRSSNADPAAVLRHLAAVAVESVPNATYAGITEADAEGTVWNAAGTHPFAVLLDQIQHEHKQGPCLAAAWENHTVRLDDMASETRWPDYCRDVLAQTDVRSVVSYQLFTGPRRFGALNFYGDTPHAFTPQSLEVGLIHATHIAIAWQMLTRDQQFRSALASRDVIGQAKGIIMERFKVDAVHAFDLLKRLSQEANTPLADVAERLVDPDHRR</sequence>
<dbReference type="InterPro" id="IPR003018">
    <property type="entry name" value="GAF"/>
</dbReference>
<dbReference type="Gene3D" id="3.30.450.40">
    <property type="match status" value="1"/>
</dbReference>
<evidence type="ECO:0000313" key="7">
    <source>
        <dbReference type="Proteomes" id="UP001168823"/>
    </source>
</evidence>
<reference evidence="6" key="1">
    <citation type="submission" date="2023-07" db="EMBL/GenBank/DDBJ databases">
        <title>Mycolicibacterium sp. nov., a novel bacterial species.</title>
        <authorList>
            <person name="Cao Y."/>
        </authorList>
    </citation>
    <scope>NUCLEOTIDE SEQUENCE</scope>
    <source>
        <strain evidence="6">KC 300</strain>
    </source>
</reference>
<dbReference type="InterPro" id="IPR005561">
    <property type="entry name" value="ANTAR"/>
</dbReference>
<protein>
    <submittedName>
        <fullName evidence="6">GAF and ANTAR domain-containing protein</fullName>
    </submittedName>
</protein>
<evidence type="ECO:0000256" key="1">
    <source>
        <dbReference type="ARBA" id="ARBA00022679"/>
    </source>
</evidence>
<dbReference type="SMART" id="SM01012">
    <property type="entry name" value="ANTAR"/>
    <property type="match status" value="1"/>
</dbReference>
<keyword evidence="2" id="KW-0418">Kinase</keyword>
<keyword evidence="4" id="KW-0804">Transcription</keyword>
<keyword evidence="1" id="KW-0808">Transferase</keyword>
<name>A0ABT8UNT5_9MYCO</name>
<dbReference type="InterPro" id="IPR012074">
    <property type="entry name" value="GAF_ANTAR"/>
</dbReference>
<accession>A0ABT8UNT5</accession>
<dbReference type="RefSeq" id="WP_302915972.1">
    <property type="nucleotide sequence ID" value="NZ_JAUMSQ010000233.1"/>
</dbReference>
<dbReference type="Pfam" id="PF13185">
    <property type="entry name" value="GAF_2"/>
    <property type="match status" value="1"/>
</dbReference>
<dbReference type="EMBL" id="JAUMSQ010000233">
    <property type="protein sequence ID" value="MDO3638697.1"/>
    <property type="molecule type" value="Genomic_DNA"/>
</dbReference>
<dbReference type="Proteomes" id="UP001168823">
    <property type="component" value="Unassembled WGS sequence"/>
</dbReference>
<evidence type="ECO:0000256" key="4">
    <source>
        <dbReference type="ARBA" id="ARBA00023163"/>
    </source>
</evidence>
<feature type="domain" description="ANTAR" evidence="5">
    <location>
        <begin position="165"/>
        <end position="226"/>
    </location>
</feature>
<evidence type="ECO:0000256" key="3">
    <source>
        <dbReference type="ARBA" id="ARBA00023015"/>
    </source>
</evidence>
<dbReference type="InterPro" id="IPR029016">
    <property type="entry name" value="GAF-like_dom_sf"/>
</dbReference>
<comment type="caution">
    <text evidence="6">The sequence shown here is derived from an EMBL/GenBank/DDBJ whole genome shotgun (WGS) entry which is preliminary data.</text>
</comment>
<dbReference type="PIRSF" id="PIRSF036625">
    <property type="entry name" value="GAF_ANTAR"/>
    <property type="match status" value="1"/>
</dbReference>